<dbReference type="AlphaFoldDB" id="A0A9X0ABR0"/>
<reference evidence="3" key="1">
    <citation type="submission" date="2022-11" db="EMBL/GenBank/DDBJ databases">
        <title>Genome Resource of Sclerotinia nivalis Strain SnTB1, a Plant Pathogen Isolated from American Ginseng.</title>
        <authorList>
            <person name="Fan S."/>
        </authorList>
    </citation>
    <scope>NUCLEOTIDE SEQUENCE</scope>
    <source>
        <strain evidence="3">SnTB1</strain>
    </source>
</reference>
<proteinExistence type="predicted"/>
<dbReference type="CDD" id="cd04301">
    <property type="entry name" value="NAT_SF"/>
    <property type="match status" value="1"/>
</dbReference>
<evidence type="ECO:0000256" key="1">
    <source>
        <dbReference type="SAM" id="MobiDB-lite"/>
    </source>
</evidence>
<dbReference type="Proteomes" id="UP001152300">
    <property type="component" value="Unassembled WGS sequence"/>
</dbReference>
<evidence type="ECO:0000313" key="3">
    <source>
        <dbReference type="EMBL" id="KAJ8059800.1"/>
    </source>
</evidence>
<dbReference type="InterPro" id="IPR016181">
    <property type="entry name" value="Acyl_CoA_acyltransferase"/>
</dbReference>
<gene>
    <name evidence="3" type="ORF">OCU04_011431</name>
</gene>
<dbReference type="Gene3D" id="3.40.630.30">
    <property type="match status" value="1"/>
</dbReference>
<feature type="region of interest" description="Disordered" evidence="1">
    <location>
        <begin position="133"/>
        <end position="156"/>
    </location>
</feature>
<organism evidence="3 4">
    <name type="scientific">Sclerotinia nivalis</name>
    <dbReference type="NCBI Taxonomy" id="352851"/>
    <lineage>
        <taxon>Eukaryota</taxon>
        <taxon>Fungi</taxon>
        <taxon>Dikarya</taxon>
        <taxon>Ascomycota</taxon>
        <taxon>Pezizomycotina</taxon>
        <taxon>Leotiomycetes</taxon>
        <taxon>Helotiales</taxon>
        <taxon>Sclerotiniaceae</taxon>
        <taxon>Sclerotinia</taxon>
    </lineage>
</organism>
<accession>A0A9X0ABR0</accession>
<feature type="compositionally biased region" description="Polar residues" evidence="1">
    <location>
        <begin position="143"/>
        <end position="152"/>
    </location>
</feature>
<dbReference type="OrthoDB" id="3556648at2759"/>
<keyword evidence="4" id="KW-1185">Reference proteome</keyword>
<comment type="caution">
    <text evidence="3">The sequence shown here is derived from an EMBL/GenBank/DDBJ whole genome shotgun (WGS) entry which is preliminary data.</text>
</comment>
<feature type="domain" description="N-acetyltransferase" evidence="2">
    <location>
        <begin position="141"/>
        <end position="238"/>
    </location>
</feature>
<name>A0A9X0ABR0_9HELO</name>
<sequence length="239" mass="27350">MIPTGSWKLIIPPILATTPFNQANSMQNLIVEIFPIHRLLATLKQTVRANIYQHPTNNHAVMCLCGITFPLLQAQIIKQPRREKKRLPRIQNDKDKINIEETKAKEDAIKGLIVRQWWRHSIDPWSHWIGAYESPQEGDDQSEGSFGSQSSPAKGKLVGGANFRIVRDEKEEEAKRIDTWWLERGSVRREMAEGVMEIWGKIRGRRGAHVAVVVVFTDPSRRRQGIGNMLMEWATRKAG</sequence>
<dbReference type="InterPro" id="IPR000182">
    <property type="entry name" value="GNAT_dom"/>
</dbReference>
<evidence type="ECO:0000313" key="4">
    <source>
        <dbReference type="Proteomes" id="UP001152300"/>
    </source>
</evidence>
<dbReference type="SUPFAM" id="SSF55729">
    <property type="entry name" value="Acyl-CoA N-acyltransferases (Nat)"/>
    <property type="match status" value="1"/>
</dbReference>
<evidence type="ECO:0000259" key="2">
    <source>
        <dbReference type="Pfam" id="PF00583"/>
    </source>
</evidence>
<protein>
    <recommendedName>
        <fullName evidence="2">N-acetyltransferase domain-containing protein</fullName>
    </recommendedName>
</protein>
<dbReference type="Pfam" id="PF00583">
    <property type="entry name" value="Acetyltransf_1"/>
    <property type="match status" value="1"/>
</dbReference>
<dbReference type="EMBL" id="JAPEIS010000014">
    <property type="protein sequence ID" value="KAJ8059800.1"/>
    <property type="molecule type" value="Genomic_DNA"/>
</dbReference>
<dbReference type="GO" id="GO:0016747">
    <property type="term" value="F:acyltransferase activity, transferring groups other than amino-acyl groups"/>
    <property type="evidence" value="ECO:0007669"/>
    <property type="project" value="InterPro"/>
</dbReference>